<accession>A0ABR1Q1M6</accession>
<feature type="region of interest" description="Disordered" evidence="1">
    <location>
        <begin position="15"/>
        <end position="100"/>
    </location>
</feature>
<proteinExistence type="predicted"/>
<feature type="region of interest" description="Disordered" evidence="1">
    <location>
        <begin position="115"/>
        <end position="164"/>
    </location>
</feature>
<keyword evidence="3" id="KW-1185">Reference proteome</keyword>
<comment type="caution">
    <text evidence="2">The sequence shown here is derived from an EMBL/GenBank/DDBJ whole genome shotgun (WGS) entry which is preliminary data.</text>
</comment>
<evidence type="ECO:0000256" key="1">
    <source>
        <dbReference type="SAM" id="MobiDB-lite"/>
    </source>
</evidence>
<feature type="compositionally biased region" description="Low complexity" evidence="1">
    <location>
        <begin position="53"/>
        <end position="67"/>
    </location>
</feature>
<evidence type="ECO:0000313" key="3">
    <source>
        <dbReference type="Proteomes" id="UP001391051"/>
    </source>
</evidence>
<dbReference type="GeneID" id="92082313"/>
<feature type="compositionally biased region" description="Basic and acidic residues" evidence="1">
    <location>
        <begin position="33"/>
        <end position="47"/>
    </location>
</feature>
<dbReference type="Proteomes" id="UP001391051">
    <property type="component" value="Unassembled WGS sequence"/>
</dbReference>
<dbReference type="EMBL" id="JAQQWE010000008">
    <property type="protein sequence ID" value="KAK7943916.1"/>
    <property type="molecule type" value="Genomic_DNA"/>
</dbReference>
<feature type="compositionally biased region" description="Low complexity" evidence="1">
    <location>
        <begin position="77"/>
        <end position="94"/>
    </location>
</feature>
<reference evidence="2 3" key="1">
    <citation type="submission" date="2023-01" db="EMBL/GenBank/DDBJ databases">
        <title>Analysis of 21 Apiospora genomes using comparative genomics revels a genus with tremendous synthesis potential of carbohydrate active enzymes and secondary metabolites.</title>
        <authorList>
            <person name="Sorensen T."/>
        </authorList>
    </citation>
    <scope>NUCLEOTIDE SEQUENCE [LARGE SCALE GENOMIC DNA]</scope>
    <source>
        <strain evidence="2 3">CBS 24483</strain>
    </source>
</reference>
<gene>
    <name evidence="2" type="ORF">PG986_013029</name>
</gene>
<sequence length="193" mass="20995">MEPFPLLFFSSLQGLDLVQSGPRVPRTSARPEPPPREENGHRDDAKLPRTRRSAGADAGSRRSSSVQSRRRSQHARANVGPAGVTVTAATANPATFPPDVLVRTRIDSGNRNLPAASADHEFEPPQVTPGGIISVLPPPSQTQKYWAKSQYDDNNRNPPPSSSLAVVGKCVRESHVTRSGWPLPHRGVIKHWV</sequence>
<name>A0ABR1Q1M6_9PEZI</name>
<dbReference type="RefSeq" id="XP_066695947.1">
    <property type="nucleotide sequence ID" value="XM_066849251.1"/>
</dbReference>
<protein>
    <submittedName>
        <fullName evidence="2">Uncharacterized protein</fullName>
    </submittedName>
</protein>
<organism evidence="2 3">
    <name type="scientific">Apiospora aurea</name>
    <dbReference type="NCBI Taxonomy" id="335848"/>
    <lineage>
        <taxon>Eukaryota</taxon>
        <taxon>Fungi</taxon>
        <taxon>Dikarya</taxon>
        <taxon>Ascomycota</taxon>
        <taxon>Pezizomycotina</taxon>
        <taxon>Sordariomycetes</taxon>
        <taxon>Xylariomycetidae</taxon>
        <taxon>Amphisphaeriales</taxon>
        <taxon>Apiosporaceae</taxon>
        <taxon>Apiospora</taxon>
    </lineage>
</organism>
<evidence type="ECO:0000313" key="2">
    <source>
        <dbReference type="EMBL" id="KAK7943916.1"/>
    </source>
</evidence>